<dbReference type="Gene3D" id="3.40.50.2300">
    <property type="match status" value="1"/>
</dbReference>
<dbReference type="PANTHER" id="PTHR44591">
    <property type="entry name" value="STRESS RESPONSE REGULATOR PROTEIN 1"/>
    <property type="match status" value="1"/>
</dbReference>
<dbReference type="PANTHER" id="PTHR44591:SF3">
    <property type="entry name" value="RESPONSE REGULATORY DOMAIN-CONTAINING PROTEIN"/>
    <property type="match status" value="1"/>
</dbReference>
<evidence type="ECO:0000313" key="4">
    <source>
        <dbReference type="EMBL" id="GIJ54335.1"/>
    </source>
</evidence>
<keyword evidence="1 2" id="KW-0597">Phosphoprotein</keyword>
<name>A0A8J3Z3H8_9ACTN</name>
<organism evidence="4 5">
    <name type="scientific">Virgisporangium aurantiacum</name>
    <dbReference type="NCBI Taxonomy" id="175570"/>
    <lineage>
        <taxon>Bacteria</taxon>
        <taxon>Bacillati</taxon>
        <taxon>Actinomycetota</taxon>
        <taxon>Actinomycetes</taxon>
        <taxon>Micromonosporales</taxon>
        <taxon>Micromonosporaceae</taxon>
        <taxon>Virgisporangium</taxon>
    </lineage>
</organism>
<evidence type="ECO:0000259" key="3">
    <source>
        <dbReference type="PROSITE" id="PS50110"/>
    </source>
</evidence>
<dbReference type="PROSITE" id="PS50110">
    <property type="entry name" value="RESPONSE_REGULATORY"/>
    <property type="match status" value="1"/>
</dbReference>
<accession>A0A8J3Z3H8</accession>
<keyword evidence="5" id="KW-1185">Reference proteome</keyword>
<dbReference type="GO" id="GO:0000160">
    <property type="term" value="P:phosphorelay signal transduction system"/>
    <property type="evidence" value="ECO:0007669"/>
    <property type="project" value="InterPro"/>
</dbReference>
<evidence type="ECO:0000256" key="2">
    <source>
        <dbReference type="PROSITE-ProRule" id="PRU00169"/>
    </source>
</evidence>
<gene>
    <name evidence="4" type="ORF">Vau01_018510</name>
</gene>
<dbReference type="SUPFAM" id="SSF52172">
    <property type="entry name" value="CheY-like"/>
    <property type="match status" value="1"/>
</dbReference>
<dbReference type="InterPro" id="IPR011006">
    <property type="entry name" value="CheY-like_superfamily"/>
</dbReference>
<feature type="modified residue" description="4-aspartylphosphate" evidence="2">
    <location>
        <position position="66"/>
    </location>
</feature>
<feature type="domain" description="Response regulatory" evidence="3">
    <location>
        <begin position="16"/>
        <end position="133"/>
    </location>
</feature>
<evidence type="ECO:0000313" key="5">
    <source>
        <dbReference type="Proteomes" id="UP000612585"/>
    </source>
</evidence>
<dbReference type="AlphaFoldDB" id="A0A8J3Z3H8"/>
<dbReference type="EMBL" id="BOPG01000012">
    <property type="protein sequence ID" value="GIJ54335.1"/>
    <property type="molecule type" value="Genomic_DNA"/>
</dbReference>
<comment type="caution">
    <text evidence="4">The sequence shown here is derived from an EMBL/GenBank/DDBJ whole genome shotgun (WGS) entry which is preliminary data.</text>
</comment>
<proteinExistence type="predicted"/>
<protein>
    <submittedName>
        <fullName evidence="4">Response regulator</fullName>
    </submittedName>
</protein>
<dbReference type="InterPro" id="IPR050595">
    <property type="entry name" value="Bact_response_regulator"/>
</dbReference>
<evidence type="ECO:0000256" key="1">
    <source>
        <dbReference type="ARBA" id="ARBA00022553"/>
    </source>
</evidence>
<dbReference type="Pfam" id="PF00072">
    <property type="entry name" value="Response_reg"/>
    <property type="match status" value="1"/>
</dbReference>
<sequence length="135" mass="14201">MPGPAVTCNALDVAQRCLIVDDNERFLAVARASLERDGLQVVGTATTVAEALDKAGTLRPDVVLVDVALGAESGFDLARQLVDRYPGLRAGVVLISTRREDDLAELIAASPAVGFVWKADLSASAVRELVATEGR</sequence>
<reference evidence="4" key="1">
    <citation type="submission" date="2021-01" db="EMBL/GenBank/DDBJ databases">
        <title>Whole genome shotgun sequence of Virgisporangium aurantiacum NBRC 16421.</title>
        <authorList>
            <person name="Komaki H."/>
            <person name="Tamura T."/>
        </authorList>
    </citation>
    <scope>NUCLEOTIDE SEQUENCE</scope>
    <source>
        <strain evidence="4">NBRC 16421</strain>
    </source>
</reference>
<dbReference type="InterPro" id="IPR001789">
    <property type="entry name" value="Sig_transdc_resp-reg_receiver"/>
</dbReference>
<dbReference type="Proteomes" id="UP000612585">
    <property type="component" value="Unassembled WGS sequence"/>
</dbReference>
<dbReference type="SMART" id="SM00448">
    <property type="entry name" value="REC"/>
    <property type="match status" value="1"/>
</dbReference>